<evidence type="ECO:0000256" key="1">
    <source>
        <dbReference type="SAM" id="MobiDB-lite"/>
    </source>
</evidence>
<accession>A0A1C4XMV8</accession>
<organism evidence="2 3">
    <name type="scientific">Micromonospora coriariae</name>
    <dbReference type="NCBI Taxonomy" id="285665"/>
    <lineage>
        <taxon>Bacteria</taxon>
        <taxon>Bacillati</taxon>
        <taxon>Actinomycetota</taxon>
        <taxon>Actinomycetes</taxon>
        <taxon>Micromonosporales</taxon>
        <taxon>Micromonosporaceae</taxon>
        <taxon>Micromonospora</taxon>
    </lineage>
</organism>
<dbReference type="EMBL" id="LT607412">
    <property type="protein sequence ID" value="SCF09716.1"/>
    <property type="molecule type" value="Genomic_DNA"/>
</dbReference>
<protein>
    <submittedName>
        <fullName evidence="2">Uncharacterized protein</fullName>
    </submittedName>
</protein>
<name>A0A1C4XMV8_9ACTN</name>
<evidence type="ECO:0000313" key="3">
    <source>
        <dbReference type="Proteomes" id="UP000198243"/>
    </source>
</evidence>
<sequence>MTLTPFQTGQVRQGAVGNDAGWTLTFHRETPTGISQDAALTLSSADYYAAIDAALPDGLGPGAYTITVQGLIDEHFAALRTAEGQPPLVAKLHLYWRDANTSVGAFFTNLVGVNAGPSPAELTQALVAVLRVTKVRRLTGERTYDTELTLVEQAYARLGQRVAERFEAATFTAAIRAVSERTRVDIASWGANADGTMTRGATEAAGDERVAFGAGLLYRAALDRIGGALQQSLNAYGRGMLLIRDGTVHVGKRPVPYPEGEPKPLTLATGLLECTENGSQDTDPYAATEAGGTAPPRRRAWTLTLKGRPDLKPGDLVRFDPPAVDEATTLGSVGAALLGSFAAPFAPSTGELGPGAKLLYLSAARHTLSRTASFVTVVQGVEVASATQAWDSWSDASGVGTAEPAGPASSPGVAAAEAVRRAARAARGETRGLEIGEVRAAATNASGAVEPPAQTETVWEGLARPDGRPNGARRLPVRREQPAPLPGVTYLTPFAWGGCGLILPRYPGTRVALAYRNGAPDDPVEVGALWPTGHAPVSQPGDWWLSLPVGVASDRRSSIGDTVVPADHDGKVAHDLTDGDGNRVIELGELTVRVGRAQLRGRGQRPERADEADSITIEHAAGGSSIVMKQDGSITITATRIDLDAGDGAVNISGGSVSIAADDVDVQVSNAMNVH</sequence>
<proteinExistence type="predicted"/>
<dbReference type="OrthoDB" id="3307568at2"/>
<gene>
    <name evidence="2" type="ORF">GA0070607_5504</name>
</gene>
<reference evidence="3" key="1">
    <citation type="submission" date="2016-06" db="EMBL/GenBank/DDBJ databases">
        <authorList>
            <person name="Varghese N."/>
            <person name="Submissions Spin"/>
        </authorList>
    </citation>
    <scope>NUCLEOTIDE SEQUENCE [LARGE SCALE GENOMIC DNA]</scope>
    <source>
        <strain evidence="3">DSM 44875</strain>
    </source>
</reference>
<dbReference type="AlphaFoldDB" id="A0A1C4XMV8"/>
<feature type="region of interest" description="Disordered" evidence="1">
    <location>
        <begin position="443"/>
        <end position="480"/>
    </location>
</feature>
<keyword evidence="3" id="KW-1185">Reference proteome</keyword>
<dbReference type="RefSeq" id="WP_089020729.1">
    <property type="nucleotide sequence ID" value="NZ_LT607412.1"/>
</dbReference>
<dbReference type="Proteomes" id="UP000198243">
    <property type="component" value="Chromosome I"/>
</dbReference>
<evidence type="ECO:0000313" key="2">
    <source>
        <dbReference type="EMBL" id="SCF09716.1"/>
    </source>
</evidence>